<dbReference type="RefSeq" id="WP_257914293.1">
    <property type="nucleotide sequence ID" value="NZ_JANPWE010000019.1"/>
</dbReference>
<dbReference type="Pfam" id="PF04326">
    <property type="entry name" value="SLFN_AlbA_2"/>
    <property type="match status" value="1"/>
</dbReference>
<keyword evidence="3" id="KW-1185">Reference proteome</keyword>
<dbReference type="InterPro" id="IPR007421">
    <property type="entry name" value="Schlafen_AlbA_2_dom"/>
</dbReference>
<evidence type="ECO:0000313" key="3">
    <source>
        <dbReference type="Proteomes" id="UP001524944"/>
    </source>
</evidence>
<protein>
    <submittedName>
        <fullName evidence="2">ATP-binding protein</fullName>
    </submittedName>
</protein>
<dbReference type="PANTHER" id="PTHR30595:SF6">
    <property type="entry name" value="SCHLAFEN ALBA-2 DOMAIN-CONTAINING PROTEIN"/>
    <property type="match status" value="1"/>
</dbReference>
<dbReference type="PANTHER" id="PTHR30595">
    <property type="entry name" value="GLPR-RELATED TRANSCRIPTIONAL REPRESSOR"/>
    <property type="match status" value="1"/>
</dbReference>
<evidence type="ECO:0000259" key="1">
    <source>
        <dbReference type="Pfam" id="PF04326"/>
    </source>
</evidence>
<evidence type="ECO:0000313" key="2">
    <source>
        <dbReference type="EMBL" id="MCR6547177.1"/>
    </source>
</evidence>
<organism evidence="2 3">
    <name type="scientific">Dehalobacterium formicoaceticum</name>
    <dbReference type="NCBI Taxonomy" id="51515"/>
    <lineage>
        <taxon>Bacteria</taxon>
        <taxon>Bacillati</taxon>
        <taxon>Bacillota</taxon>
        <taxon>Clostridia</taxon>
        <taxon>Eubacteriales</taxon>
        <taxon>Peptococcaceae</taxon>
        <taxon>Dehalobacterium</taxon>
    </lineage>
</organism>
<comment type="caution">
    <text evidence="2">The sequence shown here is derived from an EMBL/GenBank/DDBJ whole genome shotgun (WGS) entry which is preliminary data.</text>
</comment>
<dbReference type="InterPro" id="IPR038461">
    <property type="entry name" value="Schlafen_AlbA_2_dom_sf"/>
</dbReference>
<keyword evidence="2" id="KW-0547">Nucleotide-binding</keyword>
<feature type="domain" description="Schlafen AlbA-2" evidence="1">
    <location>
        <begin position="24"/>
        <end position="167"/>
    </location>
</feature>
<proteinExistence type="predicted"/>
<keyword evidence="2" id="KW-0067">ATP-binding</keyword>
<dbReference type="Proteomes" id="UP001524944">
    <property type="component" value="Unassembled WGS sequence"/>
</dbReference>
<name>A0ABT1Y8F9_9FIRM</name>
<reference evidence="2 3" key="1">
    <citation type="submission" date="2022-08" db="EMBL/GenBank/DDBJ databases">
        <title>Proteogenomics of the novel Dehalobacterium formicoaceticum strain EZ94 highlights a key role of methyltransferases during anaerobic dichloromethane degradation.</title>
        <authorList>
            <person name="Wasmund K."/>
        </authorList>
    </citation>
    <scope>NUCLEOTIDE SEQUENCE [LARGE SCALE GENOMIC DNA]</scope>
    <source>
        <strain evidence="2 3">EZ94</strain>
    </source>
</reference>
<gene>
    <name evidence="2" type="ORF">NVS47_16955</name>
</gene>
<accession>A0ABT1Y8F9</accession>
<dbReference type="Gene3D" id="3.30.950.30">
    <property type="entry name" value="Schlafen, AAA domain"/>
    <property type="match status" value="1"/>
</dbReference>
<dbReference type="GO" id="GO:0005524">
    <property type="term" value="F:ATP binding"/>
    <property type="evidence" value="ECO:0007669"/>
    <property type="project" value="UniProtKB-KW"/>
</dbReference>
<dbReference type="EMBL" id="JANPWE010000019">
    <property type="protein sequence ID" value="MCR6547177.1"/>
    <property type="molecule type" value="Genomic_DNA"/>
</dbReference>
<sequence>MKHEIEVRKILSAVTPSGNLRSRESNTVEFKESFNKNSTAKYAKTMAAYANNRGGYIIFGVKDNPREIVGLKSNNFENLSQEQFTDAINSLFSPAIDWECGTLTIPAEQVKTVSNVRVEKEITEIKIGWLYAEQAENKPVIAQKSDSGEKITSGDVFYRYRARSEKIKYAEMRRIIEERTSKEREGLLKLFEIIRKSETANLGIVNYSNGKITTPYGVDVAFDRKLVSQVLKKAKFIKEGSFDETVGIPVIKVTGNIDLVEEVPVPEIDPDQGYPYIQKDLSEKLGISSQDLYALIYYYKMKEAKRYSIGVTTSRSGGQNFKFSQFALQFLEAKLTELKSNDVEFDKIRTAYKDRNK</sequence>